<dbReference type="Proteomes" id="UP000278962">
    <property type="component" value="Unassembled WGS sequence"/>
</dbReference>
<dbReference type="RefSeq" id="WP_147447925.1">
    <property type="nucleotide sequence ID" value="NZ_RBIL01000002.1"/>
</dbReference>
<name>A0A660KZ03_9ACTN</name>
<comment type="caution">
    <text evidence="1">The sequence shown here is derived from an EMBL/GenBank/DDBJ whole genome shotgun (WGS) entry which is preliminary data.</text>
</comment>
<dbReference type="AlphaFoldDB" id="A0A660KZ03"/>
<proteinExistence type="predicted"/>
<gene>
    <name evidence="1" type="ORF">C8N24_4399</name>
</gene>
<protein>
    <submittedName>
        <fullName evidence="1">Uncharacterized protein</fullName>
    </submittedName>
</protein>
<sequence length="281" mass="30465">MLLASPPASVAAITPVAAFRGTVAYSRYERGAYALILRRDGHEIRARTAPRAVPFDVDLGPDGRGVTVAVYSRCATEPAYAGTGAVTYPGGGSAQGCRAVLYDPATARERVLTDGYLPAIWHTTLVYARPDGLFARVDGRTRRVEDGGGRAVERSGVDVYGTHVAVARELDLRTELVLTGVGARPRVLDARDNGISTRFMRFPGFSAGRLRWADTCAGDPAGCRRRLHRYRLRDRTRASTRSPSAYLTGYAVDGARTYLVRAREDAWGDALTDGCPCRVTR</sequence>
<reference evidence="1 2" key="1">
    <citation type="submission" date="2018-10" db="EMBL/GenBank/DDBJ databases">
        <title>Genomic Encyclopedia of Archaeal and Bacterial Type Strains, Phase II (KMG-II): from individual species to whole genera.</title>
        <authorList>
            <person name="Goeker M."/>
        </authorList>
    </citation>
    <scope>NUCLEOTIDE SEQUENCE [LARGE SCALE GENOMIC DNA]</scope>
    <source>
        <strain evidence="1 2">DSM 14954</strain>
    </source>
</reference>
<dbReference type="OrthoDB" id="5244721at2"/>
<organism evidence="1 2">
    <name type="scientific">Solirubrobacter pauli</name>
    <dbReference type="NCBI Taxonomy" id="166793"/>
    <lineage>
        <taxon>Bacteria</taxon>
        <taxon>Bacillati</taxon>
        <taxon>Actinomycetota</taxon>
        <taxon>Thermoleophilia</taxon>
        <taxon>Solirubrobacterales</taxon>
        <taxon>Solirubrobacteraceae</taxon>
        <taxon>Solirubrobacter</taxon>
    </lineage>
</organism>
<evidence type="ECO:0000313" key="1">
    <source>
        <dbReference type="EMBL" id="RKQ86388.1"/>
    </source>
</evidence>
<evidence type="ECO:0000313" key="2">
    <source>
        <dbReference type="Proteomes" id="UP000278962"/>
    </source>
</evidence>
<dbReference type="EMBL" id="RBIL01000002">
    <property type="protein sequence ID" value="RKQ86388.1"/>
    <property type="molecule type" value="Genomic_DNA"/>
</dbReference>
<accession>A0A660KZ03</accession>
<keyword evidence="2" id="KW-1185">Reference proteome</keyword>